<comment type="caution">
    <text evidence="2">The sequence shown here is derived from an EMBL/GenBank/DDBJ whole genome shotgun (WGS) entry which is preliminary data.</text>
</comment>
<gene>
    <name evidence="2" type="ORF">RRF57_000518</name>
</gene>
<evidence type="ECO:0000256" key="1">
    <source>
        <dbReference type="SAM" id="MobiDB-lite"/>
    </source>
</evidence>
<dbReference type="EMBL" id="JAWHQM010000001">
    <property type="protein sequence ID" value="KAK5624802.1"/>
    <property type="molecule type" value="Genomic_DNA"/>
</dbReference>
<feature type="region of interest" description="Disordered" evidence="1">
    <location>
        <begin position="235"/>
        <end position="279"/>
    </location>
</feature>
<sequence>MDDQILPRLAIRNCEIPIGPGSRGFFPNGPHFGGLWLFQIAVFRGLSARSALQLGQYQRPSGSDFSPTQLQWNHSKGQEGLSHATISPYDTAWHKQYLLPSSSSSSSMPETPSEPETSSSSSLSIISSSLPASMLPLFLLDPLWLGPGVPLPAREPRCDEGAESASESSLSAVEAGDPFDCPARFTRDSVDFEVGGFLRATGPGVVFRPAPLLDAFVTPLGPALPARLEAPGVPGLGVPGPSDECRASPLELVGRLPTPEDVRGPLLGTPLPGPADDSR</sequence>
<dbReference type="Proteomes" id="UP001305414">
    <property type="component" value="Unassembled WGS sequence"/>
</dbReference>
<dbReference type="AlphaFoldDB" id="A0AAN7Z0R5"/>
<reference evidence="2 3" key="1">
    <citation type="submission" date="2023-10" db="EMBL/GenBank/DDBJ databases">
        <title>Draft genome sequence of Xylaria bambusicola isolate GMP-LS, the root and basal stem rot pathogen of sugarcane in Indonesia.</title>
        <authorList>
            <person name="Selvaraj P."/>
            <person name="Muralishankar V."/>
            <person name="Muruganantham S."/>
            <person name="Sp S."/>
            <person name="Haryani S."/>
            <person name="Lau K.J.X."/>
            <person name="Naqvi N.I."/>
        </authorList>
    </citation>
    <scope>NUCLEOTIDE SEQUENCE [LARGE SCALE GENOMIC DNA]</scope>
    <source>
        <strain evidence="2">GMP-LS</strain>
    </source>
</reference>
<proteinExistence type="predicted"/>
<organism evidence="2 3">
    <name type="scientific">Xylaria bambusicola</name>
    <dbReference type="NCBI Taxonomy" id="326684"/>
    <lineage>
        <taxon>Eukaryota</taxon>
        <taxon>Fungi</taxon>
        <taxon>Dikarya</taxon>
        <taxon>Ascomycota</taxon>
        <taxon>Pezizomycotina</taxon>
        <taxon>Sordariomycetes</taxon>
        <taxon>Xylariomycetidae</taxon>
        <taxon>Xylariales</taxon>
        <taxon>Xylariaceae</taxon>
        <taxon>Xylaria</taxon>
    </lineage>
</organism>
<feature type="region of interest" description="Disordered" evidence="1">
    <location>
        <begin position="58"/>
        <end position="77"/>
    </location>
</feature>
<evidence type="ECO:0000313" key="3">
    <source>
        <dbReference type="Proteomes" id="UP001305414"/>
    </source>
</evidence>
<name>A0AAN7Z0R5_9PEZI</name>
<protein>
    <submittedName>
        <fullName evidence="2">Uncharacterized protein</fullName>
    </submittedName>
</protein>
<feature type="compositionally biased region" description="Polar residues" evidence="1">
    <location>
        <begin position="58"/>
        <end position="75"/>
    </location>
</feature>
<evidence type="ECO:0000313" key="2">
    <source>
        <dbReference type="EMBL" id="KAK5624802.1"/>
    </source>
</evidence>
<accession>A0AAN7Z0R5</accession>
<feature type="region of interest" description="Disordered" evidence="1">
    <location>
        <begin position="100"/>
        <end position="122"/>
    </location>
</feature>
<keyword evidence="3" id="KW-1185">Reference proteome</keyword>